<evidence type="ECO:0000313" key="1">
    <source>
        <dbReference type="EMBL" id="TEB09126.1"/>
    </source>
</evidence>
<evidence type="ECO:0000313" key="2">
    <source>
        <dbReference type="Proteomes" id="UP000298030"/>
    </source>
</evidence>
<protein>
    <submittedName>
        <fullName evidence="1">Uncharacterized protein</fullName>
    </submittedName>
</protein>
<comment type="caution">
    <text evidence="1">The sequence shown here is derived from an EMBL/GenBank/DDBJ whole genome shotgun (WGS) entry which is preliminary data.</text>
</comment>
<reference evidence="1 2" key="1">
    <citation type="journal article" date="2019" name="Nat. Ecol. Evol.">
        <title>Megaphylogeny resolves global patterns of mushroom evolution.</title>
        <authorList>
            <person name="Varga T."/>
            <person name="Krizsan K."/>
            <person name="Foldi C."/>
            <person name="Dima B."/>
            <person name="Sanchez-Garcia M."/>
            <person name="Sanchez-Ramirez S."/>
            <person name="Szollosi G.J."/>
            <person name="Szarkandi J.G."/>
            <person name="Papp V."/>
            <person name="Albert L."/>
            <person name="Andreopoulos W."/>
            <person name="Angelini C."/>
            <person name="Antonin V."/>
            <person name="Barry K.W."/>
            <person name="Bougher N.L."/>
            <person name="Buchanan P."/>
            <person name="Buyck B."/>
            <person name="Bense V."/>
            <person name="Catcheside P."/>
            <person name="Chovatia M."/>
            <person name="Cooper J."/>
            <person name="Damon W."/>
            <person name="Desjardin D."/>
            <person name="Finy P."/>
            <person name="Geml J."/>
            <person name="Haridas S."/>
            <person name="Hughes K."/>
            <person name="Justo A."/>
            <person name="Karasinski D."/>
            <person name="Kautmanova I."/>
            <person name="Kiss B."/>
            <person name="Kocsube S."/>
            <person name="Kotiranta H."/>
            <person name="LaButti K.M."/>
            <person name="Lechner B.E."/>
            <person name="Liimatainen K."/>
            <person name="Lipzen A."/>
            <person name="Lukacs Z."/>
            <person name="Mihaltcheva S."/>
            <person name="Morgado L.N."/>
            <person name="Niskanen T."/>
            <person name="Noordeloos M.E."/>
            <person name="Ohm R.A."/>
            <person name="Ortiz-Santana B."/>
            <person name="Ovrebo C."/>
            <person name="Racz N."/>
            <person name="Riley R."/>
            <person name="Savchenko A."/>
            <person name="Shiryaev A."/>
            <person name="Soop K."/>
            <person name="Spirin V."/>
            <person name="Szebenyi C."/>
            <person name="Tomsovsky M."/>
            <person name="Tulloss R.E."/>
            <person name="Uehling J."/>
            <person name="Grigoriev I.V."/>
            <person name="Vagvolgyi C."/>
            <person name="Papp T."/>
            <person name="Martin F.M."/>
            <person name="Miettinen O."/>
            <person name="Hibbett D.S."/>
            <person name="Nagy L.G."/>
        </authorList>
    </citation>
    <scope>NUCLEOTIDE SEQUENCE [LARGE SCALE GENOMIC DNA]</scope>
    <source>
        <strain evidence="1 2">FP101781</strain>
    </source>
</reference>
<dbReference type="AlphaFoldDB" id="A0A4Y7RJX6"/>
<keyword evidence="2" id="KW-1185">Reference proteome</keyword>
<accession>A0A4Y7RJX6</accession>
<proteinExistence type="predicted"/>
<gene>
    <name evidence="1" type="ORF">FA13DRAFT_1126484</name>
</gene>
<dbReference type="EMBL" id="QPFP01000520">
    <property type="protein sequence ID" value="TEB09126.1"/>
    <property type="molecule type" value="Genomic_DNA"/>
</dbReference>
<sequence>MSVANQLWCTIWLIDIQAPGRLSRVLYEAQHLDPEAFARFGIQLVRGLHRFFPRFMPGLTLVEYSPELLNKSTQTLMYVLEVAMSLQYVRFLAFDLPRTMAPSVG</sequence>
<organism evidence="1 2">
    <name type="scientific">Coprinellus micaceus</name>
    <name type="common">Glistening ink-cap mushroom</name>
    <name type="synonym">Coprinus micaceus</name>
    <dbReference type="NCBI Taxonomy" id="71717"/>
    <lineage>
        <taxon>Eukaryota</taxon>
        <taxon>Fungi</taxon>
        <taxon>Dikarya</taxon>
        <taxon>Basidiomycota</taxon>
        <taxon>Agaricomycotina</taxon>
        <taxon>Agaricomycetes</taxon>
        <taxon>Agaricomycetidae</taxon>
        <taxon>Agaricales</taxon>
        <taxon>Agaricineae</taxon>
        <taxon>Psathyrellaceae</taxon>
        <taxon>Coprinellus</taxon>
    </lineage>
</organism>
<dbReference type="Proteomes" id="UP000298030">
    <property type="component" value="Unassembled WGS sequence"/>
</dbReference>
<name>A0A4Y7RJX6_COPMI</name>